<evidence type="ECO:0000256" key="4">
    <source>
        <dbReference type="ARBA" id="ARBA00022679"/>
    </source>
</evidence>
<proteinExistence type="inferred from homology"/>
<evidence type="ECO:0000256" key="9">
    <source>
        <dbReference type="ARBA" id="ARBA00023128"/>
    </source>
</evidence>
<evidence type="ECO:0000256" key="2">
    <source>
        <dbReference type="ARBA" id="ARBA00022552"/>
    </source>
</evidence>
<keyword evidence="14" id="KW-1185">Reference proteome</keyword>
<dbReference type="AlphaFoldDB" id="A0A6P5JYM9"/>
<dbReference type="Pfam" id="PF00398">
    <property type="entry name" value="RrnaAD"/>
    <property type="match status" value="1"/>
</dbReference>
<dbReference type="OMA" id="IFEVPWT"/>
<evidence type="ECO:0000256" key="12">
    <source>
        <dbReference type="RuleBase" id="RU362106"/>
    </source>
</evidence>
<dbReference type="GO" id="GO:0005759">
    <property type="term" value="C:mitochondrial matrix"/>
    <property type="evidence" value="ECO:0007669"/>
    <property type="project" value="TreeGrafter"/>
</dbReference>
<keyword evidence="6 11" id="KW-0694">RNA-binding</keyword>
<evidence type="ECO:0000256" key="10">
    <source>
        <dbReference type="ARBA" id="ARBA00023163"/>
    </source>
</evidence>
<evidence type="ECO:0000256" key="11">
    <source>
        <dbReference type="PROSITE-ProRule" id="PRU01026"/>
    </source>
</evidence>
<evidence type="ECO:0000256" key="7">
    <source>
        <dbReference type="ARBA" id="ARBA00022946"/>
    </source>
</evidence>
<evidence type="ECO:0000256" key="6">
    <source>
        <dbReference type="ARBA" id="ARBA00022884"/>
    </source>
</evidence>
<keyword evidence="8" id="KW-0805">Transcription regulation</keyword>
<keyword evidence="9" id="KW-0496">Mitochondrion</keyword>
<dbReference type="SMART" id="SM00650">
    <property type="entry name" value="rADc"/>
    <property type="match status" value="1"/>
</dbReference>
<evidence type="ECO:0000256" key="3">
    <source>
        <dbReference type="ARBA" id="ARBA00022603"/>
    </source>
</evidence>
<keyword evidence="10" id="KW-0804">Transcription</keyword>
<sequence length="393" mass="44621">MWGSATGLSARLSISTVARGCLRCFCEAGPGCLTRPHRLLSQSCLEPMSWAVAKSEASPRNMTRHRLFAGSAKVADTVVQLLQAGRPGAGPRILECNPGPGIITYALLNAGLQVVALESDLTFLPYLTTLKKHPGRQLEVIYCDFFHRDPSNITTPPPAMFTETLFKNLGISKVPWAADVPVKIVGFFPTKTERIVLWKLLYDLYSCSSIYNYGRIELNMFISEKEYKKIISKPGEKDYQTLSVLWQTACEIKLLHMEPLSSFVTFKNGKLTSLKSKELKNKQLCFIQLTPRRNLFTNNLTPVNSYNFMCLVKQCLHKSRSKLIDIFNSWCVCDAEDLLQQLKKQKDEPVGILCPEEFKYLFEALESSETFTQKWLYDYSQQNEFPGKAQKFY</sequence>
<dbReference type="GO" id="GO:0006391">
    <property type="term" value="P:transcription initiation at mitochondrial promoter"/>
    <property type="evidence" value="ECO:0007669"/>
    <property type="project" value="TreeGrafter"/>
</dbReference>
<evidence type="ECO:0000256" key="1">
    <source>
        <dbReference type="ARBA" id="ARBA00004173"/>
    </source>
</evidence>
<feature type="binding site" evidence="11">
    <location>
        <position position="144"/>
    </location>
    <ligand>
        <name>S-adenosyl-L-methionine</name>
        <dbReference type="ChEBI" id="CHEBI:59789"/>
    </ligand>
</feature>
<dbReference type="InParanoid" id="A0A6P5JYM9"/>
<protein>
    <recommendedName>
        <fullName evidence="12">rRNA adenine N(6)-methyltransferase</fullName>
        <ecNumber evidence="12">2.1.1.-</ecNumber>
    </recommendedName>
</protein>
<evidence type="ECO:0000256" key="5">
    <source>
        <dbReference type="ARBA" id="ARBA00022691"/>
    </source>
</evidence>
<reference evidence="15" key="1">
    <citation type="submission" date="2025-08" db="UniProtKB">
        <authorList>
            <consortium name="RefSeq"/>
        </authorList>
    </citation>
    <scope>IDENTIFICATION</scope>
    <source>
        <tissue evidence="15">Spleen</tissue>
    </source>
</reference>
<keyword evidence="7" id="KW-0809">Transit peptide</keyword>
<dbReference type="Gene3D" id="3.40.50.150">
    <property type="entry name" value="Vaccinia Virus protein VP39"/>
    <property type="match status" value="1"/>
</dbReference>
<comment type="similarity">
    <text evidence="11 12">Belongs to the class I-like SAM-binding methyltransferase superfamily. rRNA adenine N(6)-methyltransferase family.</text>
</comment>
<comment type="caution">
    <text evidence="11">Lacks conserved residue(s) required for the propagation of feature annotation.</text>
</comment>
<dbReference type="InterPro" id="IPR001737">
    <property type="entry name" value="KsgA/Erm"/>
</dbReference>
<evidence type="ECO:0000313" key="14">
    <source>
        <dbReference type="Proteomes" id="UP000515140"/>
    </source>
</evidence>
<dbReference type="Proteomes" id="UP000515140">
    <property type="component" value="Unplaced"/>
</dbReference>
<dbReference type="RefSeq" id="XP_020837774.1">
    <property type="nucleotide sequence ID" value="XM_020982115.1"/>
</dbReference>
<dbReference type="PROSITE" id="PS51689">
    <property type="entry name" value="SAM_RNA_A_N6_MT"/>
    <property type="match status" value="1"/>
</dbReference>
<dbReference type="GeneID" id="110205498"/>
<dbReference type="PANTHER" id="PTHR11727">
    <property type="entry name" value="DIMETHYLADENOSINE TRANSFERASE"/>
    <property type="match status" value="1"/>
</dbReference>
<evidence type="ECO:0000256" key="8">
    <source>
        <dbReference type="ARBA" id="ARBA00023015"/>
    </source>
</evidence>
<gene>
    <name evidence="15" type="primary">TFB2M</name>
</gene>
<dbReference type="KEGG" id="pcw:110205498"/>
<dbReference type="FunCoup" id="A0A6P5JYM9">
    <property type="interactions" value="1158"/>
</dbReference>
<organism evidence="14 15">
    <name type="scientific">Phascolarctos cinereus</name>
    <name type="common">Koala</name>
    <dbReference type="NCBI Taxonomy" id="38626"/>
    <lineage>
        <taxon>Eukaryota</taxon>
        <taxon>Metazoa</taxon>
        <taxon>Chordata</taxon>
        <taxon>Craniata</taxon>
        <taxon>Vertebrata</taxon>
        <taxon>Euteleostomi</taxon>
        <taxon>Mammalia</taxon>
        <taxon>Metatheria</taxon>
        <taxon>Diprotodontia</taxon>
        <taxon>Phascolarctidae</taxon>
        <taxon>Phascolarctos</taxon>
    </lineage>
</organism>
<comment type="subcellular location">
    <subcellularLocation>
        <location evidence="1">Mitochondrion</location>
    </subcellularLocation>
</comment>
<evidence type="ECO:0000259" key="13">
    <source>
        <dbReference type="SMART" id="SM00650"/>
    </source>
</evidence>
<feature type="binding site" evidence="11">
    <location>
        <position position="118"/>
    </location>
    <ligand>
        <name>S-adenosyl-L-methionine</name>
        <dbReference type="ChEBI" id="CHEBI:59789"/>
    </ligand>
</feature>
<accession>A0A6P5JYM9</accession>
<keyword evidence="3 11" id="KW-0489">Methyltransferase</keyword>
<dbReference type="InterPro" id="IPR029063">
    <property type="entry name" value="SAM-dependent_MTases_sf"/>
</dbReference>
<dbReference type="CTD" id="64216"/>
<dbReference type="EC" id="2.1.1.-" evidence="12"/>
<dbReference type="PANTHER" id="PTHR11727:SF13">
    <property type="entry name" value="DIMETHYLADENOSINE TRANSFERASE 2, MITOCHONDRIAL"/>
    <property type="match status" value="1"/>
</dbReference>
<dbReference type="PIRSF" id="PIRSF027833">
    <property type="entry name" value="MtTFB2"/>
    <property type="match status" value="1"/>
</dbReference>
<dbReference type="GO" id="GO:0034246">
    <property type="term" value="F:mitochondrial transcription factor activity"/>
    <property type="evidence" value="ECO:0007669"/>
    <property type="project" value="TreeGrafter"/>
</dbReference>
<dbReference type="SUPFAM" id="SSF53335">
    <property type="entry name" value="S-adenosyl-L-methionine-dependent methyltransferases"/>
    <property type="match status" value="1"/>
</dbReference>
<keyword evidence="2 12" id="KW-0698">rRNA processing</keyword>
<evidence type="ECO:0000313" key="15">
    <source>
        <dbReference type="RefSeq" id="XP_020837774.1"/>
    </source>
</evidence>
<dbReference type="InterPro" id="IPR020598">
    <property type="entry name" value="rRNA_Ade_methylase_Trfase_N"/>
</dbReference>
<keyword evidence="5 11" id="KW-0949">S-adenosyl-L-methionine</keyword>
<name>A0A6P5JYM9_PHACI</name>
<feature type="domain" description="Ribosomal RNA adenine methylase transferase N-terminal" evidence="13">
    <location>
        <begin position="77"/>
        <end position="270"/>
    </location>
</feature>
<dbReference type="GO" id="GO:0003723">
    <property type="term" value="F:RNA binding"/>
    <property type="evidence" value="ECO:0007669"/>
    <property type="project" value="UniProtKB-UniRule"/>
</dbReference>
<keyword evidence="4 11" id="KW-0808">Transferase</keyword>
<dbReference type="GO" id="GO:0000179">
    <property type="term" value="F:rRNA (adenine-N6,N6-)-dimethyltransferase activity"/>
    <property type="evidence" value="ECO:0007669"/>
    <property type="project" value="UniProtKB-UniRule"/>
</dbReference>